<protein>
    <submittedName>
        <fullName evidence="4">Collagen triple helix repeat containing 1</fullName>
    </submittedName>
</protein>
<reference evidence="5" key="1">
    <citation type="submission" date="2018-12" db="EMBL/GenBank/DDBJ databases">
        <authorList>
            <person name="Yazar S."/>
        </authorList>
    </citation>
    <scope>NUCLEOTIDE SEQUENCE [LARGE SCALE GENOMIC DNA]</scope>
</reference>
<dbReference type="GO" id="GO:0016528">
    <property type="term" value="C:sarcoplasm"/>
    <property type="evidence" value="ECO:0007669"/>
    <property type="project" value="Ensembl"/>
</dbReference>
<dbReference type="OrthoDB" id="5985978at2759"/>
<reference evidence="4" key="3">
    <citation type="submission" date="2025-09" db="UniProtKB">
        <authorList>
            <consortium name="Ensembl"/>
        </authorList>
    </citation>
    <scope>IDENTIFICATION</scope>
</reference>
<dbReference type="InterPro" id="IPR057873">
    <property type="entry name" value="CTHRC1_C"/>
</dbReference>
<dbReference type="GO" id="GO:0043932">
    <property type="term" value="P:ossification involved in bone remodeling"/>
    <property type="evidence" value="ECO:0007669"/>
    <property type="project" value="Ensembl"/>
</dbReference>
<sequence length="247" mass="26570">MRSSGPAAASASARLHLCLLQLLLLLLWPAPLGGMENPKGKQKSQLRPREVVDLYNGMCIQGPAGVPGRDGNPGANGIPGTPGIPGRDGFKGEKGECLRETFEESWSPNYKQCSWSALNYGIDLGKIAECTFTKMRSNSALRVLFSGSLRLKCKSACCQRWYFTFNGAECSGPLPIEAIIYLDQGSPEMNSTINIHRTSSVEGLCEGISAGLVDIAIWVGTCADYPKGDASTGWNSVSRIIIEELPK</sequence>
<dbReference type="GO" id="GO:0001649">
    <property type="term" value="P:osteoblast differentiation"/>
    <property type="evidence" value="ECO:0007669"/>
    <property type="project" value="Ensembl"/>
</dbReference>
<evidence type="ECO:0000256" key="2">
    <source>
        <dbReference type="SAM" id="SignalP"/>
    </source>
</evidence>
<dbReference type="GO" id="GO:0033687">
    <property type="term" value="P:osteoblast proliferation"/>
    <property type="evidence" value="ECO:0007669"/>
    <property type="project" value="Ensembl"/>
</dbReference>
<name>A0A4X2KBY6_VOMUR</name>
<organism evidence="4 5">
    <name type="scientific">Vombatus ursinus</name>
    <name type="common">Common wombat</name>
    <dbReference type="NCBI Taxonomy" id="29139"/>
    <lineage>
        <taxon>Eukaryota</taxon>
        <taxon>Metazoa</taxon>
        <taxon>Chordata</taxon>
        <taxon>Craniata</taxon>
        <taxon>Vertebrata</taxon>
        <taxon>Euteleostomi</taxon>
        <taxon>Mammalia</taxon>
        <taxon>Metatheria</taxon>
        <taxon>Diprotodontia</taxon>
        <taxon>Vombatidae</taxon>
        <taxon>Vombatus</taxon>
    </lineage>
</organism>
<dbReference type="GeneTree" id="ENSGT00390000018094"/>
<reference evidence="4" key="2">
    <citation type="submission" date="2025-08" db="UniProtKB">
        <authorList>
            <consortium name="Ensembl"/>
        </authorList>
    </citation>
    <scope>IDENTIFICATION</scope>
</reference>
<dbReference type="OMA" id="CADYPKG"/>
<keyword evidence="5" id="KW-1185">Reference proteome</keyword>
<gene>
    <name evidence="4" type="primary">CTHRC1</name>
</gene>
<dbReference type="GeneID" id="114034351"/>
<evidence type="ECO:0000259" key="3">
    <source>
        <dbReference type="Pfam" id="PF25815"/>
    </source>
</evidence>
<dbReference type="GO" id="GO:0090177">
    <property type="term" value="P:establishment of planar polarity involved in neural tube closure"/>
    <property type="evidence" value="ECO:0007669"/>
    <property type="project" value="Ensembl"/>
</dbReference>
<dbReference type="GO" id="GO:0005109">
    <property type="term" value="F:frizzled binding"/>
    <property type="evidence" value="ECO:0007669"/>
    <property type="project" value="Ensembl"/>
</dbReference>
<proteinExistence type="predicted"/>
<dbReference type="GO" id="GO:0045669">
    <property type="term" value="P:positive regulation of osteoblast differentiation"/>
    <property type="evidence" value="ECO:0007669"/>
    <property type="project" value="Ensembl"/>
</dbReference>
<dbReference type="GO" id="GO:0060122">
    <property type="term" value="P:inner ear receptor cell stereocilium organization"/>
    <property type="evidence" value="ECO:0007669"/>
    <property type="project" value="Ensembl"/>
</dbReference>
<accession>A0A4X2KBY6</accession>
<dbReference type="CTD" id="115908"/>
<evidence type="ECO:0000313" key="5">
    <source>
        <dbReference type="Proteomes" id="UP000314987"/>
    </source>
</evidence>
<dbReference type="STRING" id="29139.ENSVURP00010009423"/>
<dbReference type="GO" id="GO:0090103">
    <property type="term" value="P:cochlea morphogenesis"/>
    <property type="evidence" value="ECO:0007669"/>
    <property type="project" value="Ensembl"/>
</dbReference>
<dbReference type="GO" id="GO:0033690">
    <property type="term" value="P:positive regulation of osteoblast proliferation"/>
    <property type="evidence" value="ECO:0007669"/>
    <property type="project" value="Ensembl"/>
</dbReference>
<evidence type="ECO:0000256" key="1">
    <source>
        <dbReference type="SAM" id="MobiDB-lite"/>
    </source>
</evidence>
<dbReference type="AlphaFoldDB" id="A0A4X2KBY6"/>
<dbReference type="Ensembl" id="ENSVURT00010010691.1">
    <property type="protein sequence ID" value="ENSVURP00010009423.1"/>
    <property type="gene ID" value="ENSVURG00010007292.1"/>
</dbReference>
<feature type="chain" id="PRO_5021240120" evidence="2">
    <location>
        <begin position="35"/>
        <end position="247"/>
    </location>
</feature>
<dbReference type="Proteomes" id="UP000314987">
    <property type="component" value="Unassembled WGS sequence"/>
</dbReference>
<dbReference type="GO" id="GO:0060071">
    <property type="term" value="P:Wnt signaling pathway, planar cell polarity pathway"/>
    <property type="evidence" value="ECO:0007669"/>
    <property type="project" value="Ensembl"/>
</dbReference>
<keyword evidence="2" id="KW-0732">Signal</keyword>
<dbReference type="Pfam" id="PF25815">
    <property type="entry name" value="CTHRC1_C"/>
    <property type="match status" value="1"/>
</dbReference>
<evidence type="ECO:0000313" key="4">
    <source>
        <dbReference type="Ensembl" id="ENSVURP00010009423.1"/>
    </source>
</evidence>
<feature type="signal peptide" evidence="2">
    <location>
        <begin position="1"/>
        <end position="34"/>
    </location>
</feature>
<dbReference type="RefSeq" id="XP_027705817.1">
    <property type="nucleotide sequence ID" value="XM_027850016.1"/>
</dbReference>
<feature type="region of interest" description="Disordered" evidence="1">
    <location>
        <begin position="65"/>
        <end position="90"/>
    </location>
</feature>
<feature type="domain" description="CTHRC1 C-terminal" evidence="3">
    <location>
        <begin position="105"/>
        <end position="242"/>
    </location>
</feature>
<dbReference type="GO" id="GO:0017147">
    <property type="term" value="F:Wnt-protein binding"/>
    <property type="evidence" value="ECO:0007669"/>
    <property type="project" value="Ensembl"/>
</dbReference>
<dbReference type="GO" id="GO:0005615">
    <property type="term" value="C:extracellular space"/>
    <property type="evidence" value="ECO:0007669"/>
    <property type="project" value="Ensembl"/>
</dbReference>
<dbReference type="GO" id="GO:0090090">
    <property type="term" value="P:negative regulation of canonical Wnt signaling pathway"/>
    <property type="evidence" value="ECO:0007669"/>
    <property type="project" value="Ensembl"/>
</dbReference>